<evidence type="ECO:0000313" key="2">
    <source>
        <dbReference type="Proteomes" id="UP000199337"/>
    </source>
</evidence>
<dbReference type="Proteomes" id="UP000199337">
    <property type="component" value="Unassembled WGS sequence"/>
</dbReference>
<name>A0A1I2XL16_9FIRM</name>
<dbReference type="InterPro" id="IPR047324">
    <property type="entry name" value="LbH_gamma_CA-like"/>
</dbReference>
<accession>A0A1I2XL16</accession>
<dbReference type="STRING" id="341036.SAMN05660649_04007"/>
<dbReference type="Gene3D" id="2.160.10.10">
    <property type="entry name" value="Hexapeptide repeat proteins"/>
    <property type="match status" value="1"/>
</dbReference>
<dbReference type="Pfam" id="PF00132">
    <property type="entry name" value="Hexapep"/>
    <property type="match status" value="1"/>
</dbReference>
<dbReference type="InterPro" id="IPR050484">
    <property type="entry name" value="Transf_Hexapept/Carb_Anhydrase"/>
</dbReference>
<dbReference type="OrthoDB" id="9803036at2"/>
<dbReference type="AlphaFoldDB" id="A0A1I2XL16"/>
<dbReference type="SUPFAM" id="SSF51161">
    <property type="entry name" value="Trimeric LpxA-like enzymes"/>
    <property type="match status" value="1"/>
</dbReference>
<reference evidence="2" key="1">
    <citation type="submission" date="2016-10" db="EMBL/GenBank/DDBJ databases">
        <authorList>
            <person name="Varghese N."/>
            <person name="Submissions S."/>
        </authorList>
    </citation>
    <scope>NUCLEOTIDE SEQUENCE [LARGE SCALE GENOMIC DNA]</scope>
    <source>
        <strain evidence="2">DSM 17038</strain>
    </source>
</reference>
<dbReference type="RefSeq" id="WP_092473689.1">
    <property type="nucleotide sequence ID" value="NZ_FOOX01000018.1"/>
</dbReference>
<dbReference type="CDD" id="cd04645">
    <property type="entry name" value="LbH_gamma_CA_like"/>
    <property type="match status" value="1"/>
</dbReference>
<dbReference type="PANTHER" id="PTHR13061">
    <property type="entry name" value="DYNACTIN SUBUNIT P25"/>
    <property type="match status" value="1"/>
</dbReference>
<dbReference type="InterPro" id="IPR001451">
    <property type="entry name" value="Hexapep"/>
</dbReference>
<evidence type="ECO:0000313" key="1">
    <source>
        <dbReference type="EMBL" id="SFH14092.1"/>
    </source>
</evidence>
<dbReference type="InterPro" id="IPR011004">
    <property type="entry name" value="Trimer_LpxA-like_sf"/>
</dbReference>
<dbReference type="PANTHER" id="PTHR13061:SF29">
    <property type="entry name" value="GAMMA CARBONIC ANHYDRASE-LIKE 1, MITOCHONDRIAL-RELATED"/>
    <property type="match status" value="1"/>
</dbReference>
<organism evidence="1 2">
    <name type="scientific">Desulfotruncus arcticus DSM 17038</name>
    <dbReference type="NCBI Taxonomy" id="1121424"/>
    <lineage>
        <taxon>Bacteria</taxon>
        <taxon>Bacillati</taxon>
        <taxon>Bacillota</taxon>
        <taxon>Clostridia</taxon>
        <taxon>Eubacteriales</taxon>
        <taxon>Desulfallaceae</taxon>
        <taxon>Desulfotruncus</taxon>
    </lineage>
</organism>
<protein>
    <submittedName>
        <fullName evidence="1">Carbonic anhydrase or acetyltransferase, isoleucine patch superfamily</fullName>
    </submittedName>
</protein>
<keyword evidence="2" id="KW-1185">Reference proteome</keyword>
<dbReference type="EMBL" id="FOOX01000018">
    <property type="protein sequence ID" value="SFH14092.1"/>
    <property type="molecule type" value="Genomic_DNA"/>
</dbReference>
<keyword evidence="1" id="KW-0808">Transferase</keyword>
<proteinExistence type="predicted"/>
<gene>
    <name evidence="1" type="ORF">SAMN05660649_04007</name>
</gene>
<dbReference type="GO" id="GO:0016740">
    <property type="term" value="F:transferase activity"/>
    <property type="evidence" value="ECO:0007669"/>
    <property type="project" value="UniProtKB-KW"/>
</dbReference>
<sequence>MICYSFGPHKPSIAGKTFIAPGVFIIGRVSIDVGASIWYNCVLRGDVSNIKVGRQTNIQDGCVLHGAERPISLDVDVGNYVTIGHSAILHGCKINDGAFIGMGAIILNRAVIGEGAIIGAGSLVPEGKEIPANVLAIGVPAKIIRAVTEEEKQRTMDINEAYYRRALLYKQAIKPVSISVDAGG</sequence>